<keyword evidence="3" id="KW-1185">Reference proteome</keyword>
<evidence type="ECO:0000256" key="1">
    <source>
        <dbReference type="SAM" id="Phobius"/>
    </source>
</evidence>
<organism evidence="2 3">
    <name type="scientific">Scheffersomyces spartinae</name>
    <dbReference type="NCBI Taxonomy" id="45513"/>
    <lineage>
        <taxon>Eukaryota</taxon>
        <taxon>Fungi</taxon>
        <taxon>Dikarya</taxon>
        <taxon>Ascomycota</taxon>
        <taxon>Saccharomycotina</taxon>
        <taxon>Pichiomycetes</taxon>
        <taxon>Debaryomycetaceae</taxon>
        <taxon>Scheffersomyces</taxon>
    </lineage>
</organism>
<keyword evidence="1" id="KW-1133">Transmembrane helix</keyword>
<feature type="transmembrane region" description="Helical" evidence="1">
    <location>
        <begin position="134"/>
        <end position="150"/>
    </location>
</feature>
<comment type="caution">
    <text evidence="2">The sequence shown here is derived from an EMBL/GenBank/DDBJ whole genome shotgun (WGS) entry which is preliminary data.</text>
</comment>
<feature type="transmembrane region" description="Helical" evidence="1">
    <location>
        <begin position="256"/>
        <end position="277"/>
    </location>
</feature>
<dbReference type="GeneID" id="66113493"/>
<accession>A0A9P7VEB7</accession>
<dbReference type="PANTHER" id="PTHR31303:SF1">
    <property type="entry name" value="CTP-DEPENDENT DIACYLGLYCEROL KINASE 1"/>
    <property type="match status" value="1"/>
</dbReference>
<name>A0A9P7VEB7_9ASCO</name>
<keyword evidence="1" id="KW-0812">Transmembrane</keyword>
<feature type="transmembrane region" description="Helical" evidence="1">
    <location>
        <begin position="156"/>
        <end position="173"/>
    </location>
</feature>
<dbReference type="InterPro" id="IPR037997">
    <property type="entry name" value="Dgk1-like"/>
</dbReference>
<dbReference type="OrthoDB" id="5673at2759"/>
<proteinExistence type="predicted"/>
<evidence type="ECO:0000313" key="2">
    <source>
        <dbReference type="EMBL" id="KAG7196107.1"/>
    </source>
</evidence>
<keyword evidence="1" id="KW-0472">Membrane</keyword>
<evidence type="ECO:0008006" key="4">
    <source>
        <dbReference type="Google" id="ProtNLM"/>
    </source>
</evidence>
<protein>
    <recommendedName>
        <fullName evidence="4">CTP-dependent diacylglycerol kinase 1</fullName>
    </recommendedName>
</protein>
<dbReference type="Proteomes" id="UP000790833">
    <property type="component" value="Unassembled WGS sequence"/>
</dbReference>
<reference evidence="2" key="1">
    <citation type="submission" date="2021-03" db="EMBL/GenBank/DDBJ databases">
        <authorList>
            <person name="Palmer J.M."/>
        </authorList>
    </citation>
    <scope>NUCLEOTIDE SEQUENCE</scope>
    <source>
        <strain evidence="2">ARV_011</strain>
    </source>
</reference>
<dbReference type="GO" id="GO:0005789">
    <property type="term" value="C:endoplasmic reticulum membrane"/>
    <property type="evidence" value="ECO:0007669"/>
    <property type="project" value="TreeGrafter"/>
</dbReference>
<evidence type="ECO:0000313" key="3">
    <source>
        <dbReference type="Proteomes" id="UP000790833"/>
    </source>
</evidence>
<dbReference type="RefSeq" id="XP_043051652.1">
    <property type="nucleotide sequence ID" value="XM_043190975.1"/>
</dbReference>
<dbReference type="GO" id="GO:0004143">
    <property type="term" value="F:ATP-dependent diacylglycerol kinase activity"/>
    <property type="evidence" value="ECO:0007669"/>
    <property type="project" value="InterPro"/>
</dbReference>
<dbReference type="AlphaFoldDB" id="A0A9P7VEB7"/>
<gene>
    <name evidence="2" type="ORF">KQ657_000119</name>
</gene>
<dbReference type="EMBL" id="JAHMUF010000001">
    <property type="protein sequence ID" value="KAG7196107.1"/>
    <property type="molecule type" value="Genomic_DNA"/>
</dbReference>
<sequence>MSTSVPSTPRVLKISRTPKTTGKIITKRYMRTPDGKRTMLEFNDRDYDESQDATYIYEESEDEDDLYLDDEDDLIIEEKEIDSSEVESRDETESATSTTTLKVSDEIVNDFHNYIAGMGQFRQFLFKHEIPRKVFHSSIGFVTLYLYTIGVQHQQLIPVFIGLFAVLFVNDYARMHNPEFNRKMVKFFTLIARESEANEYNGTLWYVAGLFIVFMLYPKDICVMSCLLLSWADTSASTFGRMFGKYTPKVSKNKSLAGCMASFITGIASCYVFYGYFVPHYNEKVNGPNDIFWTPENSKLTIHIYSLLSGLVASFSEGIDIYKIDDNFTIPVLSGFFLNLVVKLAHK</sequence>
<dbReference type="PANTHER" id="PTHR31303">
    <property type="entry name" value="CTP-DEPENDENT DIACYLGLYCEROL KINASE 1"/>
    <property type="match status" value="1"/>
</dbReference>
<dbReference type="GO" id="GO:0006654">
    <property type="term" value="P:phosphatidic acid biosynthetic process"/>
    <property type="evidence" value="ECO:0007669"/>
    <property type="project" value="TreeGrafter"/>
</dbReference>